<dbReference type="InterPro" id="IPR036758">
    <property type="entry name" value="At5g01610-like"/>
</dbReference>
<evidence type="ECO:0000313" key="2">
    <source>
        <dbReference type="Proteomes" id="UP000036987"/>
    </source>
</evidence>
<keyword evidence="2" id="KW-1185">Reference proteome</keyword>
<comment type="caution">
    <text evidence="1">The sequence shown here is derived from an EMBL/GenBank/DDBJ whole genome shotgun (WGS) entry which is preliminary data.</text>
</comment>
<reference evidence="2" key="1">
    <citation type="journal article" date="2016" name="Nature">
        <title>The genome of the seagrass Zostera marina reveals angiosperm adaptation to the sea.</title>
        <authorList>
            <person name="Olsen J.L."/>
            <person name="Rouze P."/>
            <person name="Verhelst B."/>
            <person name="Lin Y.-C."/>
            <person name="Bayer T."/>
            <person name="Collen J."/>
            <person name="Dattolo E."/>
            <person name="De Paoli E."/>
            <person name="Dittami S."/>
            <person name="Maumus F."/>
            <person name="Michel G."/>
            <person name="Kersting A."/>
            <person name="Lauritano C."/>
            <person name="Lohaus R."/>
            <person name="Toepel M."/>
            <person name="Tonon T."/>
            <person name="Vanneste K."/>
            <person name="Amirebrahimi M."/>
            <person name="Brakel J."/>
            <person name="Bostroem C."/>
            <person name="Chovatia M."/>
            <person name="Grimwood J."/>
            <person name="Jenkins J.W."/>
            <person name="Jueterbock A."/>
            <person name="Mraz A."/>
            <person name="Stam W.T."/>
            <person name="Tice H."/>
            <person name="Bornberg-Bauer E."/>
            <person name="Green P.J."/>
            <person name="Pearson G.A."/>
            <person name="Procaccini G."/>
            <person name="Duarte C.M."/>
            <person name="Schmutz J."/>
            <person name="Reusch T.B.H."/>
            <person name="Van de Peer Y."/>
        </authorList>
    </citation>
    <scope>NUCLEOTIDE SEQUENCE [LARGE SCALE GENOMIC DNA]</scope>
    <source>
        <strain evidence="2">cv. Finnish</strain>
    </source>
</reference>
<evidence type="ECO:0000313" key="1">
    <source>
        <dbReference type="EMBL" id="KMZ70055.1"/>
    </source>
</evidence>
<dbReference type="AlphaFoldDB" id="A0A0K9PP94"/>
<sequence length="171" mass="19326">MDQIMNKMGGYWINNKAEKEISSVGDDFDAISTSIEGGTKWFVNKIKGKMQKPLPDLLREHDLPAGLFPRDATNYEFDEETKKLTVFIPTISEVGYRDQSIIRFFTSVTGHLEKGKLSDVEGMKTKVLVWVTVTCVTTKASKVSFATTGLNKSRSKDVYEILRDSFPVEKF</sequence>
<dbReference type="EMBL" id="LFYR01000729">
    <property type="protein sequence ID" value="KMZ70055.1"/>
    <property type="molecule type" value="Genomic_DNA"/>
</dbReference>
<dbReference type="OMA" id="GKGIEWN"/>
<evidence type="ECO:0008006" key="3">
    <source>
        <dbReference type="Google" id="ProtNLM"/>
    </source>
</evidence>
<dbReference type="Pfam" id="PF04398">
    <property type="entry name" value="DUF538"/>
    <property type="match status" value="1"/>
</dbReference>
<dbReference type="PANTHER" id="PTHR31676">
    <property type="entry name" value="T31J12.3 PROTEIN-RELATED"/>
    <property type="match status" value="1"/>
</dbReference>
<dbReference type="OrthoDB" id="2011849at2759"/>
<organism evidence="1 2">
    <name type="scientific">Zostera marina</name>
    <name type="common">Eelgrass</name>
    <dbReference type="NCBI Taxonomy" id="29655"/>
    <lineage>
        <taxon>Eukaryota</taxon>
        <taxon>Viridiplantae</taxon>
        <taxon>Streptophyta</taxon>
        <taxon>Embryophyta</taxon>
        <taxon>Tracheophyta</taxon>
        <taxon>Spermatophyta</taxon>
        <taxon>Magnoliopsida</taxon>
        <taxon>Liliopsida</taxon>
        <taxon>Zosteraceae</taxon>
        <taxon>Zostera</taxon>
    </lineage>
</organism>
<dbReference type="Proteomes" id="UP000036987">
    <property type="component" value="Unassembled WGS sequence"/>
</dbReference>
<dbReference type="PANTHER" id="PTHR31676:SF109">
    <property type="entry name" value="OS05G0346400 PROTEIN"/>
    <property type="match status" value="1"/>
</dbReference>
<accession>A0A0K9PP94</accession>
<dbReference type="Gene3D" id="2.30.240.10">
    <property type="entry name" value="At5g01610-like"/>
    <property type="match status" value="1"/>
</dbReference>
<gene>
    <name evidence="1" type="ORF">ZOSMA_1G00260</name>
</gene>
<name>A0A0K9PP94_ZOSMR</name>
<protein>
    <recommendedName>
        <fullName evidence="3">DUF538 family protein</fullName>
    </recommendedName>
</protein>
<dbReference type="SUPFAM" id="SSF141562">
    <property type="entry name" value="At5g01610-like"/>
    <property type="match status" value="1"/>
</dbReference>
<proteinExistence type="predicted"/>
<dbReference type="InterPro" id="IPR007493">
    <property type="entry name" value="DUF538"/>
</dbReference>